<organism evidence="1 2">
    <name type="scientific">Ixodes persulcatus</name>
    <name type="common">Taiga tick</name>
    <dbReference type="NCBI Taxonomy" id="34615"/>
    <lineage>
        <taxon>Eukaryota</taxon>
        <taxon>Metazoa</taxon>
        <taxon>Ecdysozoa</taxon>
        <taxon>Arthropoda</taxon>
        <taxon>Chelicerata</taxon>
        <taxon>Arachnida</taxon>
        <taxon>Acari</taxon>
        <taxon>Parasitiformes</taxon>
        <taxon>Ixodida</taxon>
        <taxon>Ixodoidea</taxon>
        <taxon>Ixodidae</taxon>
        <taxon>Ixodinae</taxon>
        <taxon>Ixodes</taxon>
    </lineage>
</organism>
<accession>A0AC60PVH4</accession>
<protein>
    <submittedName>
        <fullName evidence="1">Uncharacterized protein</fullName>
    </submittedName>
</protein>
<sequence>MAKCSAAASRVLTNPTVHTMKTTIGVKATHGGYGFTRSTHGNRVATWRCDLLKCGATLKTYCVNGQHYLSDAEPHDEEVHMLGRPSGGCARTPSTPREGGKRKAASCADKPRKTINSGAQVPAKSKGRPLSKGGAFSHTPHMQGTPPGKAEDAAADNSKIESAKGSGAGNLVDSRAAAVRQSPVHFQHPRGSNEPRTSAWPSDDQGAQVNKILPPPTPPAMPDHADTVQNDADDGAYSYCISSDDSMNEDVGGKPIAAKHEAGDVNSWGAKAGGKGSLDPPIRIASYESLRNGWNTADDSAGIGLARTQIVLNMKLETGDLRDKELKESVCLLLQAEAKLVAQQQRSEALRTELLRKELNSNMAENKISEDAAFGDFSST</sequence>
<dbReference type="Proteomes" id="UP000805193">
    <property type="component" value="Unassembled WGS sequence"/>
</dbReference>
<gene>
    <name evidence="1" type="ORF">HPB47_028056</name>
</gene>
<evidence type="ECO:0000313" key="1">
    <source>
        <dbReference type="EMBL" id="KAG0424725.1"/>
    </source>
</evidence>
<reference evidence="1 2" key="1">
    <citation type="journal article" date="2020" name="Cell">
        <title>Large-Scale Comparative Analyses of Tick Genomes Elucidate Their Genetic Diversity and Vector Capacities.</title>
        <authorList>
            <consortium name="Tick Genome and Microbiome Consortium (TIGMIC)"/>
            <person name="Jia N."/>
            <person name="Wang J."/>
            <person name="Shi W."/>
            <person name="Du L."/>
            <person name="Sun Y."/>
            <person name="Zhan W."/>
            <person name="Jiang J.F."/>
            <person name="Wang Q."/>
            <person name="Zhang B."/>
            <person name="Ji P."/>
            <person name="Bell-Sakyi L."/>
            <person name="Cui X.M."/>
            <person name="Yuan T.T."/>
            <person name="Jiang B.G."/>
            <person name="Yang W.F."/>
            <person name="Lam T.T."/>
            <person name="Chang Q.C."/>
            <person name="Ding S.J."/>
            <person name="Wang X.J."/>
            <person name="Zhu J.G."/>
            <person name="Ruan X.D."/>
            <person name="Zhao L."/>
            <person name="Wei J.T."/>
            <person name="Ye R.Z."/>
            <person name="Que T.C."/>
            <person name="Du C.H."/>
            <person name="Zhou Y.H."/>
            <person name="Cheng J.X."/>
            <person name="Dai P.F."/>
            <person name="Guo W.B."/>
            <person name="Han X.H."/>
            <person name="Huang E.J."/>
            <person name="Li L.F."/>
            <person name="Wei W."/>
            <person name="Gao Y.C."/>
            <person name="Liu J.Z."/>
            <person name="Shao H.Z."/>
            <person name="Wang X."/>
            <person name="Wang C.C."/>
            <person name="Yang T.C."/>
            <person name="Huo Q.B."/>
            <person name="Li W."/>
            <person name="Chen H.Y."/>
            <person name="Chen S.E."/>
            <person name="Zhou L.G."/>
            <person name="Ni X.B."/>
            <person name="Tian J.H."/>
            <person name="Sheng Y."/>
            <person name="Liu T."/>
            <person name="Pan Y.S."/>
            <person name="Xia L.Y."/>
            <person name="Li J."/>
            <person name="Zhao F."/>
            <person name="Cao W.C."/>
        </authorList>
    </citation>
    <scope>NUCLEOTIDE SEQUENCE [LARGE SCALE GENOMIC DNA]</scope>
    <source>
        <strain evidence="1">Iper-2018</strain>
    </source>
</reference>
<evidence type="ECO:0000313" key="2">
    <source>
        <dbReference type="Proteomes" id="UP000805193"/>
    </source>
</evidence>
<keyword evidence="2" id="KW-1185">Reference proteome</keyword>
<comment type="caution">
    <text evidence="1">The sequence shown here is derived from an EMBL/GenBank/DDBJ whole genome shotgun (WGS) entry which is preliminary data.</text>
</comment>
<name>A0AC60PVH4_IXOPE</name>
<proteinExistence type="predicted"/>
<dbReference type="EMBL" id="JABSTQ010009944">
    <property type="protein sequence ID" value="KAG0424725.1"/>
    <property type="molecule type" value="Genomic_DNA"/>
</dbReference>